<keyword evidence="7" id="KW-0805">Transcription regulation</keyword>
<evidence type="ECO:0000256" key="6">
    <source>
        <dbReference type="ARBA" id="ARBA00022853"/>
    </source>
</evidence>
<keyword evidence="5" id="KW-0378">Hydrolase</keyword>
<evidence type="ECO:0000256" key="1">
    <source>
        <dbReference type="ARBA" id="ARBA00004123"/>
    </source>
</evidence>
<dbReference type="OrthoDB" id="73273at2759"/>
<dbReference type="EC" id="3.5.1.98" evidence="3"/>
<dbReference type="Gene3D" id="3.40.800.20">
    <property type="entry name" value="Histone deacetylase domain"/>
    <property type="match status" value="1"/>
</dbReference>
<organism evidence="12 13">
    <name type="scientific">Ceraceosorus guamensis</name>
    <dbReference type="NCBI Taxonomy" id="1522189"/>
    <lineage>
        <taxon>Eukaryota</taxon>
        <taxon>Fungi</taxon>
        <taxon>Dikarya</taxon>
        <taxon>Basidiomycota</taxon>
        <taxon>Ustilaginomycotina</taxon>
        <taxon>Exobasidiomycetes</taxon>
        <taxon>Ceraceosorales</taxon>
        <taxon>Ceraceosoraceae</taxon>
        <taxon>Ceraceosorus</taxon>
    </lineage>
</organism>
<dbReference type="InParanoid" id="A0A316VPU2"/>
<dbReference type="AlphaFoldDB" id="A0A316VPU2"/>
<reference evidence="12 13" key="1">
    <citation type="journal article" date="2018" name="Mol. Biol. Evol.">
        <title>Broad Genomic Sampling Reveals a Smut Pathogenic Ancestry of the Fungal Clade Ustilaginomycotina.</title>
        <authorList>
            <person name="Kijpornyongpan T."/>
            <person name="Mondo S.J."/>
            <person name="Barry K."/>
            <person name="Sandor L."/>
            <person name="Lee J."/>
            <person name="Lipzen A."/>
            <person name="Pangilinan J."/>
            <person name="LaButti K."/>
            <person name="Hainaut M."/>
            <person name="Henrissat B."/>
            <person name="Grigoriev I.V."/>
            <person name="Spatafora J.W."/>
            <person name="Aime M.C."/>
        </authorList>
    </citation>
    <scope>NUCLEOTIDE SEQUENCE [LARGE SCALE GENOMIC DNA]</scope>
    <source>
        <strain evidence="12 13">MCA 4658</strain>
    </source>
</reference>
<keyword evidence="8" id="KW-0804">Transcription</keyword>
<keyword evidence="9" id="KW-0539">Nucleus</keyword>
<evidence type="ECO:0000256" key="3">
    <source>
        <dbReference type="ARBA" id="ARBA00012111"/>
    </source>
</evidence>
<dbReference type="InterPro" id="IPR023696">
    <property type="entry name" value="Ureohydrolase_dom_sf"/>
</dbReference>
<protein>
    <recommendedName>
        <fullName evidence="3">histone deacetylase</fullName>
        <ecNumber evidence="3">3.5.1.98</ecNumber>
    </recommendedName>
</protein>
<dbReference type="GeneID" id="37036805"/>
<evidence type="ECO:0000256" key="7">
    <source>
        <dbReference type="ARBA" id="ARBA00023015"/>
    </source>
</evidence>
<comment type="similarity">
    <text evidence="2">Belongs to the histone deacetylase family. HD type 1 subfamily.</text>
</comment>
<evidence type="ECO:0000313" key="13">
    <source>
        <dbReference type="Proteomes" id="UP000245783"/>
    </source>
</evidence>
<dbReference type="InterPro" id="IPR037138">
    <property type="entry name" value="His_deacetylse_dom_sf"/>
</dbReference>
<feature type="domain" description="Histone deacetylase" evidence="11">
    <location>
        <begin position="126"/>
        <end position="281"/>
    </location>
</feature>
<evidence type="ECO:0000256" key="8">
    <source>
        <dbReference type="ARBA" id="ARBA00023163"/>
    </source>
</evidence>
<sequence>MAQSTSPLPPSTHVRPETEGRESLVQYILSPSLLHSSDALPSNRGRSLLVHSLAYHLDLLDLPSVAELGRERSASSADDVGGEIVGAQDEDEETNLARCLAGDLQAADCMDDAAYSNVDRRRAKVLIPSRGKRRDLEIYHTHEYVDALLSGEPASHPRLGKRGSASGVIKRRKLNGRKAADSADDPCIAAADTFGLIDDSPPFPELAEYALALSSASTAAGHFLRDWLAKYGSSSDAGVSSKRDAPIIINWEGGRHHARKDRASGFCYVADAVSAILAMRKRVVDIKGAKLATREDAAVDAAGASASKVSPAPTPTLGFGARPEEIKRALAQRKTSTTLTKPSKPSVVDVNTLRAHPPSQKIDATGPPARADRILYLDLDLHWGDGVEEAFWNTAGVLTLSVHHWAPGFFPCGATGASRADSTSVSLDGKRHAKSDIEGDAPGALRASTGPRQAPVHALNLPLREGASDDTFKRVWKCIESVREAYQPRAVVVQAGVDGLSTDPHKVNNLSSSAYAWMFRRIKGWKLPMLVLGGGGYCHEDAARSWALITATLLGRHADHLDEETRADSVEESNEIVQGLLGDHTPVPLHDRWPAYADRATLGVPAGGARDVNDEEYVQKVESVFKHHAERLRHFEAA</sequence>
<dbReference type="PANTHER" id="PTHR10625">
    <property type="entry name" value="HISTONE DEACETYLASE HDAC1-RELATED"/>
    <property type="match status" value="1"/>
</dbReference>
<evidence type="ECO:0000256" key="9">
    <source>
        <dbReference type="ARBA" id="ARBA00023242"/>
    </source>
</evidence>
<evidence type="ECO:0000256" key="10">
    <source>
        <dbReference type="SAM" id="MobiDB-lite"/>
    </source>
</evidence>
<accession>A0A316VPU2</accession>
<dbReference type="GO" id="GO:0004407">
    <property type="term" value="F:histone deacetylase activity"/>
    <property type="evidence" value="ECO:0007669"/>
    <property type="project" value="TreeGrafter"/>
</dbReference>
<keyword evidence="13" id="KW-1185">Reference proteome</keyword>
<feature type="region of interest" description="Disordered" evidence="10">
    <location>
        <begin position="432"/>
        <end position="451"/>
    </location>
</feature>
<dbReference type="STRING" id="1522189.A0A316VPU2"/>
<keyword evidence="6" id="KW-0156">Chromatin regulator</keyword>
<dbReference type="Pfam" id="PF00850">
    <property type="entry name" value="Hist_deacetyl"/>
    <property type="match status" value="2"/>
</dbReference>
<evidence type="ECO:0000256" key="5">
    <source>
        <dbReference type="ARBA" id="ARBA00022801"/>
    </source>
</evidence>
<proteinExistence type="inferred from homology"/>
<name>A0A316VPU2_9BASI</name>
<dbReference type="RefSeq" id="XP_025366258.1">
    <property type="nucleotide sequence ID" value="XM_025514935.1"/>
</dbReference>
<dbReference type="InterPro" id="IPR023801">
    <property type="entry name" value="His_deacetylse_dom"/>
</dbReference>
<gene>
    <name evidence="12" type="ORF">IE81DRAFT_326885</name>
</gene>
<dbReference type="GO" id="GO:0040029">
    <property type="term" value="P:epigenetic regulation of gene expression"/>
    <property type="evidence" value="ECO:0007669"/>
    <property type="project" value="TreeGrafter"/>
</dbReference>
<keyword evidence="4" id="KW-0678">Repressor</keyword>
<dbReference type="EMBL" id="KZ819496">
    <property type="protein sequence ID" value="PWN39098.1"/>
    <property type="molecule type" value="Genomic_DNA"/>
</dbReference>
<dbReference type="Proteomes" id="UP000245783">
    <property type="component" value="Unassembled WGS sequence"/>
</dbReference>
<evidence type="ECO:0000313" key="12">
    <source>
        <dbReference type="EMBL" id="PWN39098.1"/>
    </source>
</evidence>
<evidence type="ECO:0000259" key="11">
    <source>
        <dbReference type="Pfam" id="PF00850"/>
    </source>
</evidence>
<feature type="region of interest" description="Disordered" evidence="10">
    <location>
        <begin position="1"/>
        <end position="20"/>
    </location>
</feature>
<feature type="domain" description="Histone deacetylase" evidence="11">
    <location>
        <begin position="371"/>
        <end position="552"/>
    </location>
</feature>
<dbReference type="SUPFAM" id="SSF52768">
    <property type="entry name" value="Arginase/deacetylase"/>
    <property type="match status" value="2"/>
</dbReference>
<evidence type="ECO:0000256" key="4">
    <source>
        <dbReference type="ARBA" id="ARBA00022491"/>
    </source>
</evidence>
<dbReference type="PANTHER" id="PTHR10625:SF14">
    <property type="entry name" value="HISTONE DEACETYLASE 8"/>
    <property type="match status" value="1"/>
</dbReference>
<evidence type="ECO:0000256" key="2">
    <source>
        <dbReference type="ARBA" id="ARBA00006457"/>
    </source>
</evidence>
<comment type="subcellular location">
    <subcellularLocation>
        <location evidence="1">Nucleus</location>
    </subcellularLocation>
</comment>